<accession>A0A165GFB6</accession>
<reference evidence="1 2" key="1">
    <citation type="journal article" date="2016" name="Mol. Biol. Evol.">
        <title>Comparative Genomics of Early-Diverging Mushroom-Forming Fungi Provides Insights into the Origins of Lignocellulose Decay Capabilities.</title>
        <authorList>
            <person name="Nagy L.G."/>
            <person name="Riley R."/>
            <person name="Tritt A."/>
            <person name="Adam C."/>
            <person name="Daum C."/>
            <person name="Floudas D."/>
            <person name="Sun H."/>
            <person name="Yadav J.S."/>
            <person name="Pangilinan J."/>
            <person name="Larsson K.H."/>
            <person name="Matsuura K."/>
            <person name="Barry K."/>
            <person name="Labutti K."/>
            <person name="Kuo R."/>
            <person name="Ohm R.A."/>
            <person name="Bhattacharya S.S."/>
            <person name="Shirouzu T."/>
            <person name="Yoshinaga Y."/>
            <person name="Martin F.M."/>
            <person name="Grigoriev I.V."/>
            <person name="Hibbett D.S."/>
        </authorList>
    </citation>
    <scope>NUCLEOTIDE SEQUENCE [LARGE SCALE GENOMIC DNA]</scope>
    <source>
        <strain evidence="1 2">93-53</strain>
    </source>
</reference>
<evidence type="ECO:0000313" key="1">
    <source>
        <dbReference type="EMBL" id="KZT10270.1"/>
    </source>
</evidence>
<evidence type="ECO:0000313" key="2">
    <source>
        <dbReference type="Proteomes" id="UP000076871"/>
    </source>
</evidence>
<protein>
    <submittedName>
        <fullName evidence="1">Uncharacterized protein</fullName>
    </submittedName>
</protein>
<dbReference type="InParanoid" id="A0A165GFB6"/>
<keyword evidence="2" id="KW-1185">Reference proteome</keyword>
<name>A0A165GFB6_9APHY</name>
<dbReference type="EMBL" id="KV427609">
    <property type="protein sequence ID" value="KZT10270.1"/>
    <property type="molecule type" value="Genomic_DNA"/>
</dbReference>
<organism evidence="1 2">
    <name type="scientific">Laetiporus sulphureus 93-53</name>
    <dbReference type="NCBI Taxonomy" id="1314785"/>
    <lineage>
        <taxon>Eukaryota</taxon>
        <taxon>Fungi</taxon>
        <taxon>Dikarya</taxon>
        <taxon>Basidiomycota</taxon>
        <taxon>Agaricomycotina</taxon>
        <taxon>Agaricomycetes</taxon>
        <taxon>Polyporales</taxon>
        <taxon>Laetiporus</taxon>
    </lineage>
</organism>
<dbReference type="RefSeq" id="XP_040768010.1">
    <property type="nucleotide sequence ID" value="XM_040912070.1"/>
</dbReference>
<proteinExistence type="predicted"/>
<gene>
    <name evidence="1" type="ORF">LAESUDRAFT_755776</name>
</gene>
<dbReference type="GeneID" id="63829098"/>
<dbReference type="Proteomes" id="UP000076871">
    <property type="component" value="Unassembled WGS sequence"/>
</dbReference>
<dbReference type="AlphaFoldDB" id="A0A165GFB6"/>
<sequence length="220" mass="25162">MSHVDGVFSLATHARRVYPVDSACVFLLQRLDNLVSTSPAPDTPEVIWQTWATAFSAYEHAIILPVLHRSLLRPIPYMYDWLMLNTSPDFHWVKGLVPPTFVGYAPFHEAVGPRRTPAELSEIMQEIVASADHGDFDNLPEGRIYACNRFLVAYIEGDLFVDHRDQTYLGRTCPIENWWAEHDLKGQSNAKRKWSQFFEGVITFCDRHECGVLCGYCQID</sequence>